<evidence type="ECO:0000313" key="2">
    <source>
        <dbReference type="Proteomes" id="UP000295696"/>
    </source>
</evidence>
<dbReference type="Proteomes" id="UP000295696">
    <property type="component" value="Unassembled WGS sequence"/>
</dbReference>
<proteinExistence type="predicted"/>
<reference evidence="1 2" key="1">
    <citation type="submission" date="2019-03" db="EMBL/GenBank/DDBJ databases">
        <title>Genomic Encyclopedia of Type Strains, Phase IV (KMG-IV): sequencing the most valuable type-strain genomes for metagenomic binning, comparative biology and taxonomic classification.</title>
        <authorList>
            <person name="Goeker M."/>
        </authorList>
    </citation>
    <scope>NUCLEOTIDE SEQUENCE [LARGE SCALE GENOMIC DNA]</scope>
    <source>
        <strain evidence="1 2">DSM 104836</strain>
    </source>
</reference>
<name>A0A4V2UMV4_9RHOB</name>
<dbReference type="AlphaFoldDB" id="A0A4V2UMV4"/>
<organism evidence="1 2">
    <name type="scientific">Primorskyibacter sedentarius</name>
    <dbReference type="NCBI Taxonomy" id="745311"/>
    <lineage>
        <taxon>Bacteria</taxon>
        <taxon>Pseudomonadati</taxon>
        <taxon>Pseudomonadota</taxon>
        <taxon>Alphaproteobacteria</taxon>
        <taxon>Rhodobacterales</taxon>
        <taxon>Roseobacteraceae</taxon>
        <taxon>Primorskyibacter</taxon>
    </lineage>
</organism>
<protein>
    <submittedName>
        <fullName evidence="1">Uncharacterized protein</fullName>
    </submittedName>
</protein>
<dbReference type="EMBL" id="SLZU01000021">
    <property type="protein sequence ID" value="TCS59581.1"/>
    <property type="molecule type" value="Genomic_DNA"/>
</dbReference>
<accession>A0A4V2UMV4</accession>
<evidence type="ECO:0000313" key="1">
    <source>
        <dbReference type="EMBL" id="TCS59581.1"/>
    </source>
</evidence>
<keyword evidence="2" id="KW-1185">Reference proteome</keyword>
<sequence length="62" mass="7002">MAAQNMFVKSAMDWKRICAEQYSAPCQRCDMISRHLQIGWSLATFSLSFEVGVPERSARSSS</sequence>
<comment type="caution">
    <text evidence="1">The sequence shown here is derived from an EMBL/GenBank/DDBJ whole genome shotgun (WGS) entry which is preliminary data.</text>
</comment>
<gene>
    <name evidence="1" type="ORF">EDD52_12117</name>
</gene>